<dbReference type="Proteomes" id="UP001187192">
    <property type="component" value="Unassembled WGS sequence"/>
</dbReference>
<keyword evidence="2" id="KW-1185">Reference proteome</keyword>
<organism evidence="1 2">
    <name type="scientific">Ficus carica</name>
    <name type="common">Common fig</name>
    <dbReference type="NCBI Taxonomy" id="3494"/>
    <lineage>
        <taxon>Eukaryota</taxon>
        <taxon>Viridiplantae</taxon>
        <taxon>Streptophyta</taxon>
        <taxon>Embryophyta</taxon>
        <taxon>Tracheophyta</taxon>
        <taxon>Spermatophyta</taxon>
        <taxon>Magnoliopsida</taxon>
        <taxon>eudicotyledons</taxon>
        <taxon>Gunneridae</taxon>
        <taxon>Pentapetalae</taxon>
        <taxon>rosids</taxon>
        <taxon>fabids</taxon>
        <taxon>Rosales</taxon>
        <taxon>Moraceae</taxon>
        <taxon>Ficeae</taxon>
        <taxon>Ficus</taxon>
    </lineage>
</organism>
<evidence type="ECO:0000313" key="1">
    <source>
        <dbReference type="EMBL" id="GMN58645.1"/>
    </source>
</evidence>
<evidence type="ECO:0000313" key="2">
    <source>
        <dbReference type="Proteomes" id="UP001187192"/>
    </source>
</evidence>
<dbReference type="AlphaFoldDB" id="A0AA88DNZ3"/>
<protein>
    <submittedName>
        <fullName evidence="1">Uncharacterized protein</fullName>
    </submittedName>
</protein>
<name>A0AA88DNZ3_FICCA</name>
<proteinExistence type="predicted"/>
<comment type="caution">
    <text evidence="1">The sequence shown here is derived from an EMBL/GenBank/DDBJ whole genome shotgun (WGS) entry which is preliminary data.</text>
</comment>
<reference evidence="1" key="1">
    <citation type="submission" date="2023-07" db="EMBL/GenBank/DDBJ databases">
        <title>draft genome sequence of fig (Ficus carica).</title>
        <authorList>
            <person name="Takahashi T."/>
            <person name="Nishimura K."/>
        </authorList>
    </citation>
    <scope>NUCLEOTIDE SEQUENCE</scope>
</reference>
<accession>A0AA88DNZ3</accession>
<dbReference type="EMBL" id="BTGU01000080">
    <property type="protein sequence ID" value="GMN58645.1"/>
    <property type="molecule type" value="Genomic_DNA"/>
</dbReference>
<sequence>MDFNMKVESGFWTRVGVGFQDWGLCRNGARGLVIELGSGLSFMTGVGVGVSRRRPRSGLEFGVGTWVGVGVRNGGKFTVSESGLGMEGSGFGTVVGVVIQDGGRGQVTGLASGFGTEIEVKFRGVRFREGGQCRGRVSWSGLGSSLAVRVGVGVWFWDGSRG</sequence>
<gene>
    <name evidence="1" type="ORF">TIFTF001_027732</name>
</gene>